<protein>
    <submittedName>
        <fullName evidence="1">Uncharacterized protein</fullName>
    </submittedName>
</protein>
<organism evidence="1 2">
    <name type="scientific">Eucalyptus globulus</name>
    <name type="common">Tasmanian blue gum</name>
    <dbReference type="NCBI Taxonomy" id="34317"/>
    <lineage>
        <taxon>Eukaryota</taxon>
        <taxon>Viridiplantae</taxon>
        <taxon>Streptophyta</taxon>
        <taxon>Embryophyta</taxon>
        <taxon>Tracheophyta</taxon>
        <taxon>Spermatophyta</taxon>
        <taxon>Magnoliopsida</taxon>
        <taxon>eudicotyledons</taxon>
        <taxon>Gunneridae</taxon>
        <taxon>Pentapetalae</taxon>
        <taxon>rosids</taxon>
        <taxon>malvids</taxon>
        <taxon>Myrtales</taxon>
        <taxon>Myrtaceae</taxon>
        <taxon>Myrtoideae</taxon>
        <taxon>Eucalypteae</taxon>
        <taxon>Eucalyptus</taxon>
    </lineage>
</organism>
<gene>
    <name evidence="1" type="ORF">ACJRO7_006417</name>
</gene>
<keyword evidence="2" id="KW-1185">Reference proteome</keyword>
<name>A0ABD3III6_EUCGL</name>
<evidence type="ECO:0000313" key="2">
    <source>
        <dbReference type="Proteomes" id="UP001634007"/>
    </source>
</evidence>
<sequence>MPLEPWAYPTNQHAARWIYEEARPTSFHPSCLNARVSSSIPSFVNLNQSGSENLHVQVAPVNASTPICPMNKIYDKLNRCGKRFKDVM</sequence>
<evidence type="ECO:0000313" key="1">
    <source>
        <dbReference type="EMBL" id="KAL3714493.1"/>
    </source>
</evidence>
<comment type="caution">
    <text evidence="1">The sequence shown here is derived from an EMBL/GenBank/DDBJ whole genome shotgun (WGS) entry which is preliminary data.</text>
</comment>
<dbReference type="AlphaFoldDB" id="A0ABD3III6"/>
<accession>A0ABD3III6</accession>
<reference evidence="1 2" key="1">
    <citation type="submission" date="2024-11" db="EMBL/GenBank/DDBJ databases">
        <title>Chromosome-level genome assembly of Eucalyptus globulus Labill. provides insights into its genome evolution.</title>
        <authorList>
            <person name="Li X."/>
        </authorList>
    </citation>
    <scope>NUCLEOTIDE SEQUENCE [LARGE SCALE GENOMIC DNA]</scope>
    <source>
        <strain evidence="1">CL2024</strain>
        <tissue evidence="1">Fresh tender leaves</tissue>
    </source>
</reference>
<dbReference type="EMBL" id="JBJKBG010000011">
    <property type="protein sequence ID" value="KAL3714493.1"/>
    <property type="molecule type" value="Genomic_DNA"/>
</dbReference>
<dbReference type="Proteomes" id="UP001634007">
    <property type="component" value="Unassembled WGS sequence"/>
</dbReference>
<proteinExistence type="predicted"/>